<dbReference type="OrthoDB" id="9808669at2"/>
<evidence type="ECO:0000313" key="6">
    <source>
        <dbReference type="EMBL" id="ARZ67250.1"/>
    </source>
</evidence>
<evidence type="ECO:0000259" key="5">
    <source>
        <dbReference type="PROSITE" id="PS52004"/>
    </source>
</evidence>
<protein>
    <submittedName>
        <fullName evidence="6">3-ketoacyl-ACP synthase</fullName>
    </submittedName>
</protein>
<evidence type="ECO:0000256" key="4">
    <source>
        <dbReference type="RuleBase" id="RU003694"/>
    </source>
</evidence>
<dbReference type="InterPro" id="IPR014031">
    <property type="entry name" value="Ketoacyl_synth_C"/>
</dbReference>
<evidence type="ECO:0000256" key="1">
    <source>
        <dbReference type="ARBA" id="ARBA00008467"/>
    </source>
</evidence>
<dbReference type="InterPro" id="IPR016039">
    <property type="entry name" value="Thiolase-like"/>
</dbReference>
<dbReference type="SUPFAM" id="SSF53901">
    <property type="entry name" value="Thiolase-like"/>
    <property type="match status" value="4"/>
</dbReference>
<reference evidence="6 7" key="1">
    <citation type="submission" date="2017-06" db="EMBL/GenBank/DDBJ databases">
        <title>Streptomyces albireticuli Genome sequencing and assembly.</title>
        <authorList>
            <person name="Wang Y."/>
            <person name="Du B."/>
            <person name="Ding Y."/>
            <person name="Liu H."/>
            <person name="Hou Q."/>
            <person name="Liu K."/>
            <person name="Yao L."/>
            <person name="Wang C."/>
        </authorList>
    </citation>
    <scope>NUCLEOTIDE SEQUENCE [LARGE SCALE GENOMIC DNA]</scope>
    <source>
        <strain evidence="6 7">MDJK11</strain>
    </source>
</reference>
<proteinExistence type="inferred from homology"/>
<name>A0A1Z2KZ01_9ACTN</name>
<dbReference type="InterPro" id="IPR014030">
    <property type="entry name" value="Ketoacyl_synth_N"/>
</dbReference>
<sequence>MDGTSRKIRHVVITAVGAVTAHGIGAEALWKGSMDGTVAIRPVDAFAEDGSAPRIGGAVPEFPVPAYDYPAGLGGAREPALDFALTAAQEALAASGLTGIPRERWGIAFGSCNGGTRSGELALSRARGSGETDGNPFQPLLVSPHALAEALSAAFDIQGPVLSVNTACASGAHALAHALEVIRGGRADAMLVGGSDAFTETAFAGFTSLQSLSARPAAPYSRDRDGLSLGEGSGMLVLAEESVAQRCGAPVLAKLIGYGLSADGYHATAPHPEGEGASRAIRGAMRSSGVSADDIGYINGHGTGTRKNDEAESNAVRTALGEVAEKTPLSSTKSTVGHLLGAAGAVEAVVTVLALRDQTLPPTAGFTGVDPKCGLDSVPLRARRQPMDVALSNNFAFAGANATVAFARPGTAVPAPPEARDESVVVTGIGVVTAGGQDPDALWENYRAGVSPGGPYRGLRAAPVEFDPGRWIPPRERRRMDRPGLLAVAACHEALVHAGLDAHGRVGVVLGTGLGPMRSTEEFYLPVLASGSAAASPAVFPNTVFNAAAGQVAMVLGAKGPTSTVTAGHAAGASALSVAHDLLRAGRADAVLCPAVDDLSATVLDFYDALPLFRGSAGRGYTLADGGVALLLERASAARARGARVLAEFVGHGTASDALGVGRWDVHGAGVERAMRHALADSHLAAGDLESVWANAAGLAAVDRPEARAIGRLTDDSPRPVHAPKRVLGEPVGAGAQLAAALAITGWRRTGAAGPVLVNSSSLGGTHISLVFRPATEN</sequence>
<dbReference type="CDD" id="cd00834">
    <property type="entry name" value="KAS_I_II"/>
    <property type="match status" value="1"/>
</dbReference>
<evidence type="ECO:0000256" key="3">
    <source>
        <dbReference type="ARBA" id="ARBA00023315"/>
    </source>
</evidence>
<dbReference type="GO" id="GO:0004315">
    <property type="term" value="F:3-oxoacyl-[acyl-carrier-protein] synthase activity"/>
    <property type="evidence" value="ECO:0007669"/>
    <property type="project" value="InterPro"/>
</dbReference>
<dbReference type="Pfam" id="PF02801">
    <property type="entry name" value="Ketoacyl-synt_C"/>
    <property type="match status" value="2"/>
</dbReference>
<dbReference type="PROSITE" id="PS00606">
    <property type="entry name" value="KS3_1"/>
    <property type="match status" value="1"/>
</dbReference>
<dbReference type="Pfam" id="PF00109">
    <property type="entry name" value="ketoacyl-synt"/>
    <property type="match status" value="2"/>
</dbReference>
<dbReference type="AlphaFoldDB" id="A0A1Z2KZ01"/>
<feature type="domain" description="Ketosynthase family 3 (KS3)" evidence="5">
    <location>
        <begin position="421"/>
        <end position="774"/>
    </location>
</feature>
<comment type="similarity">
    <text evidence="1 4">Belongs to the thiolase-like superfamily. Beta-ketoacyl-ACP synthases family.</text>
</comment>
<evidence type="ECO:0000256" key="2">
    <source>
        <dbReference type="ARBA" id="ARBA00022679"/>
    </source>
</evidence>
<keyword evidence="2 4" id="KW-0808">Transferase</keyword>
<dbReference type="GO" id="GO:0006633">
    <property type="term" value="P:fatty acid biosynthetic process"/>
    <property type="evidence" value="ECO:0007669"/>
    <property type="project" value="InterPro"/>
</dbReference>
<dbReference type="PANTHER" id="PTHR11712:SF336">
    <property type="entry name" value="3-OXOACYL-[ACYL-CARRIER-PROTEIN] SYNTHASE, MITOCHONDRIAL"/>
    <property type="match status" value="1"/>
</dbReference>
<dbReference type="PROSITE" id="PS52004">
    <property type="entry name" value="KS3_2"/>
    <property type="match status" value="2"/>
</dbReference>
<organism evidence="6 7">
    <name type="scientific">Streptomyces albireticuli</name>
    <dbReference type="NCBI Taxonomy" id="1940"/>
    <lineage>
        <taxon>Bacteria</taxon>
        <taxon>Bacillati</taxon>
        <taxon>Actinomycetota</taxon>
        <taxon>Actinomycetes</taxon>
        <taxon>Kitasatosporales</taxon>
        <taxon>Streptomycetaceae</taxon>
        <taxon>Streptomyces</taxon>
    </lineage>
</organism>
<dbReference type="SMART" id="SM00825">
    <property type="entry name" value="PKS_KS"/>
    <property type="match status" value="1"/>
</dbReference>
<dbReference type="InterPro" id="IPR020841">
    <property type="entry name" value="PKS_Beta-ketoAc_synthase_dom"/>
</dbReference>
<keyword evidence="3" id="KW-0012">Acyltransferase</keyword>
<dbReference type="Gene3D" id="3.40.47.10">
    <property type="match status" value="4"/>
</dbReference>
<dbReference type="Proteomes" id="UP000195755">
    <property type="component" value="Chromosome"/>
</dbReference>
<evidence type="ECO:0000313" key="7">
    <source>
        <dbReference type="Proteomes" id="UP000195755"/>
    </source>
</evidence>
<dbReference type="RefSeq" id="WP_087925735.1">
    <property type="nucleotide sequence ID" value="NZ_CP021744.1"/>
</dbReference>
<dbReference type="EMBL" id="CP021744">
    <property type="protein sequence ID" value="ARZ67250.1"/>
    <property type="molecule type" value="Genomic_DNA"/>
</dbReference>
<dbReference type="InterPro" id="IPR000794">
    <property type="entry name" value="Beta-ketoacyl_synthase"/>
</dbReference>
<accession>A0A1Z2KZ01</accession>
<feature type="domain" description="Ketosynthase family 3 (KS3)" evidence="5">
    <location>
        <begin position="8"/>
        <end position="408"/>
    </location>
</feature>
<dbReference type="PANTHER" id="PTHR11712">
    <property type="entry name" value="POLYKETIDE SYNTHASE-RELATED"/>
    <property type="match status" value="1"/>
</dbReference>
<dbReference type="KEGG" id="salj:SMD11_1589"/>
<gene>
    <name evidence="6" type="primary">fabF</name>
    <name evidence="6" type="ORF">SMD11_1589</name>
</gene>
<dbReference type="InterPro" id="IPR018201">
    <property type="entry name" value="Ketoacyl_synth_AS"/>
</dbReference>